<dbReference type="SUPFAM" id="SSF63825">
    <property type="entry name" value="YWTD domain"/>
    <property type="match status" value="1"/>
</dbReference>
<dbReference type="EMBL" id="JACFXV010000061">
    <property type="protein sequence ID" value="MBA5778247.1"/>
    <property type="molecule type" value="Genomic_DNA"/>
</dbReference>
<dbReference type="NCBIfam" id="TIGR03032">
    <property type="entry name" value="TIGR03032 family protein"/>
    <property type="match status" value="1"/>
</dbReference>
<gene>
    <name evidence="2" type="ORF">H2509_14050</name>
</gene>
<accession>A0A839AHM6</accession>
<dbReference type="Proteomes" id="UP000541109">
    <property type="component" value="Unassembled WGS sequence"/>
</dbReference>
<sequence>MNTQAQRFEITTSRQFEAWLAESRASLAFSTYQAGMVMLIGTNADGRLSLFNRQLDRAMGLTISGGTLYAASLYQLHRFENLLPAGATTGEGFDQVLAPRFSYVTGDLDIHDIGVEADGGAIFVNSLFSCLARPSMTHSFKPVWKPAFISRLAAEDRCHLNGLAMEDGTARYVTAISATDTADGWRDNRRDGGVVIDVASGETVAAGFSMPHSPRLHQGRLWLHDSGTGRFGTVDIASGRFDEVAFCPGYLRGLTFVGDYAVMGLSLPRDSKTFSGLALDEALAARKVEPRAAIYVVDLRTGDVAHWARLHGIVTELYDVAALRGVRKPMMVGFKSDEIRRLISVDDAEQLDKRVTLQ</sequence>
<dbReference type="InterPro" id="IPR017481">
    <property type="entry name" value="CHP03032"/>
</dbReference>
<evidence type="ECO:0000313" key="2">
    <source>
        <dbReference type="EMBL" id="MBA5778247.1"/>
    </source>
</evidence>
<dbReference type="Pfam" id="PF16261">
    <property type="entry name" value="DUF4915"/>
    <property type="match status" value="1"/>
</dbReference>
<reference evidence="2 3" key="1">
    <citation type="submission" date="2020-07" db="EMBL/GenBank/DDBJ databases">
        <title>Stappia sp., F7233, whole genome shotgun sequencing project.</title>
        <authorList>
            <person name="Jiang S."/>
            <person name="Liu Z.W."/>
            <person name="Du Z.J."/>
        </authorList>
    </citation>
    <scope>NUCLEOTIDE SEQUENCE [LARGE SCALE GENOMIC DNA]</scope>
    <source>
        <strain evidence="2 3">F7233</strain>
    </source>
</reference>
<dbReference type="AlphaFoldDB" id="A0A839AHM6"/>
<keyword evidence="3" id="KW-1185">Reference proteome</keyword>
<comment type="caution">
    <text evidence="2">The sequence shown here is derived from an EMBL/GenBank/DDBJ whole genome shotgun (WGS) entry which is preliminary data.</text>
</comment>
<protein>
    <submittedName>
        <fullName evidence="2">TIGR03032 family protein</fullName>
    </submittedName>
</protein>
<evidence type="ECO:0000313" key="3">
    <source>
        <dbReference type="Proteomes" id="UP000541109"/>
    </source>
</evidence>
<organism evidence="2 3">
    <name type="scientific">Stappia albiluteola</name>
    <dbReference type="NCBI Taxonomy" id="2758565"/>
    <lineage>
        <taxon>Bacteria</taxon>
        <taxon>Pseudomonadati</taxon>
        <taxon>Pseudomonadota</taxon>
        <taxon>Alphaproteobacteria</taxon>
        <taxon>Hyphomicrobiales</taxon>
        <taxon>Stappiaceae</taxon>
        <taxon>Stappia</taxon>
    </lineage>
</organism>
<feature type="domain" description="Conserved hypothetical protein CHP03032" evidence="1">
    <location>
        <begin position="15"/>
        <end position="331"/>
    </location>
</feature>
<evidence type="ECO:0000259" key="1">
    <source>
        <dbReference type="Pfam" id="PF16261"/>
    </source>
</evidence>
<dbReference type="RefSeq" id="WP_182166314.1">
    <property type="nucleotide sequence ID" value="NZ_JACFXV010000061.1"/>
</dbReference>
<name>A0A839AHM6_9HYPH</name>
<proteinExistence type="predicted"/>